<comment type="subcellular location">
    <subcellularLocation>
        <location evidence="1 7">Cell membrane</location>
        <topology evidence="1 7">Multi-pass membrane protein</topology>
    </subcellularLocation>
</comment>
<comment type="caution">
    <text evidence="8">The sequence shown here is derived from an EMBL/GenBank/DDBJ whole genome shotgun (WGS) entry which is preliminary data.</text>
</comment>
<reference evidence="8 9" key="1">
    <citation type="submission" date="2020-06" db="EMBL/GenBank/DDBJ databases">
        <title>Photobacterium damselae subsp. damselae comparative genomics.</title>
        <authorList>
            <person name="Osorio C.R."/>
        </authorList>
    </citation>
    <scope>NUCLEOTIDE SEQUENCE [LARGE SCALE GENOMIC DNA]</scope>
    <source>
        <strain evidence="8 9">TW250/03</strain>
    </source>
</reference>
<proteinExistence type="inferred from homology"/>
<evidence type="ECO:0000256" key="3">
    <source>
        <dbReference type="ARBA" id="ARBA00022475"/>
    </source>
</evidence>
<dbReference type="PANTHER" id="PTHR33508">
    <property type="entry name" value="UPF0056 MEMBRANE PROTEIN YHCE"/>
    <property type="match status" value="1"/>
</dbReference>
<dbReference type="AlphaFoldDB" id="A0A850QU54"/>
<feature type="transmembrane region" description="Helical" evidence="7">
    <location>
        <begin position="104"/>
        <end position="127"/>
    </location>
</feature>
<evidence type="ECO:0000256" key="1">
    <source>
        <dbReference type="ARBA" id="ARBA00004651"/>
    </source>
</evidence>
<feature type="transmembrane region" description="Helical" evidence="7">
    <location>
        <begin position="39"/>
        <end position="57"/>
    </location>
</feature>
<keyword evidence="5 7" id="KW-1133">Transmembrane helix</keyword>
<dbReference type="NCBIfam" id="TIGR00427">
    <property type="entry name" value="NAAT family transporter"/>
    <property type="match status" value="1"/>
</dbReference>
<feature type="transmembrane region" description="Helical" evidence="7">
    <location>
        <begin position="69"/>
        <end position="88"/>
    </location>
</feature>
<name>A0A850QU54_PHODD</name>
<dbReference type="Proteomes" id="UP000533429">
    <property type="component" value="Unassembled WGS sequence"/>
</dbReference>
<sequence length="201" mass="22370">MDTLSAAVMFFLIMDPMGNLPMFSSIIRHIDKKRRRIVLIRELCFALLVMFLFLFAGETVLNFLNLKQQAVSIAGAIILFLIAIRMIFPSKEGASHMAAGEEPFLVPLAIPMLAGPSILATLILVAHQDPNRMFDWSIALIGAWGASAAILMFSEVFERIVGKKGLTAIERLMGMLLLMLAVQMFLDGVFGYFEYIKTLHS</sequence>
<keyword evidence="6 7" id="KW-0472">Membrane</keyword>
<dbReference type="PANTHER" id="PTHR33508:SF10">
    <property type="entry name" value="UPF0056 INNER MEMBRANE PROTEIN YHGN"/>
    <property type="match status" value="1"/>
</dbReference>
<evidence type="ECO:0000313" key="9">
    <source>
        <dbReference type="Proteomes" id="UP000533429"/>
    </source>
</evidence>
<organism evidence="8 9">
    <name type="scientific">Photobacterium damselae subsp. damselae</name>
    <name type="common">Listonella damsela</name>
    <dbReference type="NCBI Taxonomy" id="85581"/>
    <lineage>
        <taxon>Bacteria</taxon>
        <taxon>Pseudomonadati</taxon>
        <taxon>Pseudomonadota</taxon>
        <taxon>Gammaproteobacteria</taxon>
        <taxon>Vibrionales</taxon>
        <taxon>Vibrionaceae</taxon>
        <taxon>Photobacterium</taxon>
    </lineage>
</organism>
<keyword evidence="4 7" id="KW-0812">Transmembrane</keyword>
<feature type="transmembrane region" description="Helical" evidence="7">
    <location>
        <begin position="6"/>
        <end position="27"/>
    </location>
</feature>
<gene>
    <name evidence="8" type="ORF">HWA77_23965</name>
</gene>
<evidence type="ECO:0000256" key="5">
    <source>
        <dbReference type="ARBA" id="ARBA00022989"/>
    </source>
</evidence>
<keyword evidence="3" id="KW-1003">Cell membrane</keyword>
<dbReference type="EMBL" id="JABXOR010001547">
    <property type="protein sequence ID" value="NVP03267.1"/>
    <property type="molecule type" value="Genomic_DNA"/>
</dbReference>
<dbReference type="NCBIfam" id="NF008010">
    <property type="entry name" value="PRK10739.1"/>
    <property type="match status" value="1"/>
</dbReference>
<evidence type="ECO:0000313" key="8">
    <source>
        <dbReference type="EMBL" id="NVP03267.1"/>
    </source>
</evidence>
<dbReference type="Pfam" id="PF01914">
    <property type="entry name" value="MarC"/>
    <property type="match status" value="1"/>
</dbReference>
<dbReference type="GO" id="GO:0005886">
    <property type="term" value="C:plasma membrane"/>
    <property type="evidence" value="ECO:0007669"/>
    <property type="project" value="UniProtKB-SubCell"/>
</dbReference>
<dbReference type="RefSeq" id="WP_115060840.1">
    <property type="nucleotide sequence ID" value="NZ_CP065042.1"/>
</dbReference>
<evidence type="ECO:0000256" key="6">
    <source>
        <dbReference type="ARBA" id="ARBA00023136"/>
    </source>
</evidence>
<feature type="transmembrane region" description="Helical" evidence="7">
    <location>
        <begin position="174"/>
        <end position="193"/>
    </location>
</feature>
<evidence type="ECO:0000256" key="7">
    <source>
        <dbReference type="RuleBase" id="RU362048"/>
    </source>
</evidence>
<feature type="transmembrane region" description="Helical" evidence="7">
    <location>
        <begin position="133"/>
        <end position="153"/>
    </location>
</feature>
<dbReference type="InterPro" id="IPR002771">
    <property type="entry name" value="Multi_antbiot-R_MarC"/>
</dbReference>
<evidence type="ECO:0000256" key="2">
    <source>
        <dbReference type="ARBA" id="ARBA00009784"/>
    </source>
</evidence>
<comment type="similarity">
    <text evidence="2 7">Belongs to the UPF0056 (MarC) family.</text>
</comment>
<accession>A0A850QU54</accession>
<protein>
    <recommendedName>
        <fullName evidence="7">UPF0056 membrane protein</fullName>
    </recommendedName>
</protein>
<evidence type="ECO:0000256" key="4">
    <source>
        <dbReference type="ARBA" id="ARBA00022692"/>
    </source>
</evidence>